<evidence type="ECO:0000259" key="6">
    <source>
        <dbReference type="PROSITE" id="PS51783"/>
    </source>
</evidence>
<dbReference type="InterPro" id="IPR011993">
    <property type="entry name" value="PH-like_dom_sf"/>
</dbReference>
<feature type="compositionally biased region" description="Polar residues" evidence="4">
    <location>
        <begin position="2153"/>
        <end position="2163"/>
    </location>
</feature>
<feature type="region of interest" description="Disordered" evidence="4">
    <location>
        <begin position="106"/>
        <end position="129"/>
    </location>
</feature>
<dbReference type="InterPro" id="IPR036322">
    <property type="entry name" value="WD40_repeat_dom_sf"/>
</dbReference>
<gene>
    <name evidence="7" type="ORF">ZHAS_00021809</name>
</gene>
<proteinExistence type="predicted"/>
<dbReference type="SUPFAM" id="SSF50978">
    <property type="entry name" value="WD40 repeat-like"/>
    <property type="match status" value="1"/>
</dbReference>
<evidence type="ECO:0000256" key="1">
    <source>
        <dbReference type="ARBA" id="ARBA00022574"/>
    </source>
</evidence>
<feature type="region of interest" description="Disordered" evidence="4">
    <location>
        <begin position="3429"/>
        <end position="3455"/>
    </location>
</feature>
<feature type="region of interest" description="Disordered" evidence="4">
    <location>
        <begin position="2153"/>
        <end position="2208"/>
    </location>
</feature>
<dbReference type="SUPFAM" id="SSF50729">
    <property type="entry name" value="PH domain-like"/>
    <property type="match status" value="1"/>
</dbReference>
<dbReference type="Proteomes" id="UP000030765">
    <property type="component" value="Unassembled WGS sequence"/>
</dbReference>
<dbReference type="PROSITE" id="PS50082">
    <property type="entry name" value="WD_REPEATS_2"/>
    <property type="match status" value="1"/>
</dbReference>
<dbReference type="SUPFAM" id="SSF48371">
    <property type="entry name" value="ARM repeat"/>
    <property type="match status" value="1"/>
</dbReference>
<dbReference type="InterPro" id="IPR001680">
    <property type="entry name" value="WD40_rpt"/>
</dbReference>
<feature type="compositionally biased region" description="Polar residues" evidence="4">
    <location>
        <begin position="2083"/>
        <end position="2098"/>
    </location>
</feature>
<dbReference type="EnsemblMetazoa" id="ASIC021809-RA">
    <property type="protein sequence ID" value="ASIC021809-PA"/>
    <property type="gene ID" value="ASIC021809"/>
</dbReference>
<dbReference type="SMART" id="SM00320">
    <property type="entry name" value="WD40"/>
    <property type="match status" value="2"/>
</dbReference>
<reference evidence="8" key="2">
    <citation type="submission" date="2020-05" db="UniProtKB">
        <authorList>
            <consortium name="EnsemblMetazoa"/>
        </authorList>
    </citation>
    <scope>IDENTIFICATION</scope>
</reference>
<dbReference type="Gene3D" id="2.30.29.30">
    <property type="entry name" value="Pleckstrin-homology domain (PH domain)/Phosphotyrosine-binding domain (PTB)"/>
    <property type="match status" value="1"/>
</dbReference>
<name>A0A084WTN0_ANOSI</name>
<feature type="compositionally biased region" description="Basic and acidic residues" evidence="4">
    <location>
        <begin position="1178"/>
        <end position="1189"/>
    </location>
</feature>
<feature type="compositionally biased region" description="Polar residues" evidence="4">
    <location>
        <begin position="106"/>
        <end position="115"/>
    </location>
</feature>
<feature type="domain" description="BEACH-type PH" evidence="6">
    <location>
        <begin position="2835"/>
        <end position="2931"/>
    </location>
</feature>
<feature type="region of interest" description="Disordered" evidence="4">
    <location>
        <begin position="2004"/>
        <end position="2053"/>
    </location>
</feature>
<dbReference type="VEuPathDB" id="VectorBase:ASIC021809"/>
<feature type="repeat" description="WD" evidence="3">
    <location>
        <begin position="3467"/>
        <end position="3508"/>
    </location>
</feature>
<dbReference type="PROSITE" id="PS50197">
    <property type="entry name" value="BEACH"/>
    <property type="match status" value="1"/>
</dbReference>
<feature type="region of interest" description="Disordered" evidence="4">
    <location>
        <begin position="1168"/>
        <end position="1218"/>
    </location>
</feature>
<dbReference type="Pfam" id="PF14844">
    <property type="entry name" value="PH_BEACH"/>
    <property type="match status" value="1"/>
</dbReference>
<dbReference type="InterPro" id="IPR019775">
    <property type="entry name" value="WD40_repeat_CS"/>
</dbReference>
<evidence type="ECO:0000256" key="4">
    <source>
        <dbReference type="SAM" id="MobiDB-lite"/>
    </source>
</evidence>
<dbReference type="PROSITE" id="PS00678">
    <property type="entry name" value="WD_REPEATS_1"/>
    <property type="match status" value="1"/>
</dbReference>
<dbReference type="Gene3D" id="2.130.10.10">
    <property type="entry name" value="YVTN repeat-like/Quinoprotein amine dehydrogenase"/>
    <property type="match status" value="1"/>
</dbReference>
<dbReference type="EMBL" id="ATLV01026902">
    <property type="status" value="NOT_ANNOTATED_CDS"/>
    <property type="molecule type" value="Genomic_DNA"/>
</dbReference>
<dbReference type="SMART" id="SM01026">
    <property type="entry name" value="Beach"/>
    <property type="match status" value="1"/>
</dbReference>
<dbReference type="InterPro" id="IPR016024">
    <property type="entry name" value="ARM-type_fold"/>
</dbReference>
<reference evidence="7 9" key="1">
    <citation type="journal article" date="2014" name="BMC Genomics">
        <title>Genome sequence of Anopheles sinensis provides insight into genetics basis of mosquito competence for malaria parasites.</title>
        <authorList>
            <person name="Zhou D."/>
            <person name="Zhang D."/>
            <person name="Ding G."/>
            <person name="Shi L."/>
            <person name="Hou Q."/>
            <person name="Ye Y."/>
            <person name="Xu Y."/>
            <person name="Zhou H."/>
            <person name="Xiong C."/>
            <person name="Li S."/>
            <person name="Yu J."/>
            <person name="Hong S."/>
            <person name="Yu X."/>
            <person name="Zou P."/>
            <person name="Chen C."/>
            <person name="Chang X."/>
            <person name="Wang W."/>
            <person name="Lv Y."/>
            <person name="Sun Y."/>
            <person name="Ma L."/>
            <person name="Shen B."/>
            <person name="Zhu C."/>
        </authorList>
    </citation>
    <scope>NUCLEOTIDE SEQUENCE [LARGE SCALE GENOMIC DNA]</scope>
</reference>
<accession>A0A084WTN0</accession>
<feature type="region of interest" description="Disordered" evidence="4">
    <location>
        <begin position="2083"/>
        <end position="2114"/>
    </location>
</feature>
<dbReference type="SUPFAM" id="SSF81837">
    <property type="entry name" value="BEACH domain"/>
    <property type="match status" value="1"/>
</dbReference>
<dbReference type="VEuPathDB" id="VectorBase:ASIS016124"/>
<feature type="compositionally biased region" description="Polar residues" evidence="4">
    <location>
        <begin position="2022"/>
        <end position="2035"/>
    </location>
</feature>
<sequence length="3704" mass="416150">MEPVAASDGPPGSTPDRIIRRLCDAWSQLHDSHSSEEIYQRKSQLEEFLEGYYRLSDEDRLQLDHVNRYENISSALSRQLLLLIYEICDPTVKRYVRRADSAATIGSSTNSSTIAETPPSDSDEPQCTTKLDRPVDEVTLPLDTESSESRCQWLKDFFLHGIGGLFLQTLSKIGAKDIANGREITAVLVRILPTTKWNNMDQGSPVTPLEPQKGYGEFVRGVLKMRTFNGDWRECMKRSGGAMGTSSALCRSLESTIGPTVTLMRQLSGPKVVADTIDFIQATQFRGVGGQQESDGMSGSQCYDTRLSQDQFTLTVLNLLESLIVHENVLTIDENSVTVSCLRAALEQLKRQEVFEESIENRLIIRHKLLGLVMLCLNNMFFLETLDSNDINLRTVATELLELLKGELRERSSDAVSCEFMYNLIYTIVSAVNQTFLHFCDNLVSEQLFMAIFKLLENNLDIIKHTYSLLQLRRPPLATGGNPWMQLAPGQSSTSGLIEILIKMLQNFIYALAPSRIGSFKRSRKCGRLRLHHSRQGARSGYVCALENLLLNLFPLVKHSDQRALATFFKSHQLCCCNTNVQTLEVLMKLSNDELIPKLRLNFASRAVVYAIFNRSQCETCESDRAANTFYGQFTRTHREVFREFRRVENRTRMPTFLRYLLDIVRAVPYRLRSFLLQELVLELLAGELDRFAATEPGAYEPLPSMDDSGREIINGCLVIVCRAVAEDERMIKFFYRDEMIPLLQVLSGRLEFVHSMHQIMTIGIHSQALEGKLEEILFTNIDNLVRYVGQLFEAITNCKLGLSLKSFTSADSTLNPRVEAPLETTLQLHLEHWKTLRHLLKENDRFRKRFFHHYGGVKGVQRFMDLAYNLVSVCVFPGATATRFDLPSSAPEARAFPDHGESVSVEPERRSVLNIFHFNDQLIDGTVSGASFYYSATDETITMSAGPKEVVGTPEEDEDYSFLRELRLASITGQWEVEYNALVNGYPSDQPTVSAGGRGRELFSKLEKKWSLSELFNIRQMLSELMDGYLPGSKDGVPKGLPKDARSLLLLDQRAGATVVRKKLTNLLEMILGSMQLLINGDVTTTIDDATVGSQSELESTMQIALLELKKLLMSNALSHWESPNTANDVMNVLQALLKVAEMRTEMIPPPPVGGDSIPQREVFPKRVSSCEEDDRLSDPPRSYHDEQDVQDDTSSTDESYTTAREDGYEGDVEIEPYSPQELLAKKEAKASAGKPYDSDRSLAVSEQICTIVTELLIELSARCVERPDHWCQALAQMIVKLNMIRTHLGGSLYLIRGFALVLRTNDSRLKELQASIMDLIVDLDNPQVLVKYVQLLGEKDPPVQLILTKLTNLFETTGSGLECYQSIRYPVVHANRTFSTTSDVLLAKKITFLREHHLFFNVRSGFTDAATIVPLNYANFYPWHGNGFTVALWMRVEQLADHPSQPEHTHLLSVGSEKQLLSVCFNSQRQLVVRYSKPDRVISPSNTKRYLGVAGARSECCENCAKEMQHLWTYKHLLRSITDGTPQPFVLDTAGAQCVYCFKQLPVGGPTRKGSQGTALPDGDVEGRYETSVLDVGNLRQCTIGQDWCVPEGIWTMLTLAVQQMADETIAVTMTLDGVQRLASLLLPNACRIHIDTDLTVLTVGHRASTPTECSVGYDLAGVHLFSKCITDEAALANLYAVGPNSSNFAAFANGSMIPNYGTLNLTKLAVDDLRTVASLQLLERTHLGYWNACKADSFVGRNAQTIGLMSFAGKLRVTEHNSLQRSLLVAGGVSVMLVCFARVVEISDSPALHAVALKLLLRIAHCNHDFFNEFVQCNYLELIGIVLKSKKCHKDIALLATLLEIAFDQPIVAKRADQYRVLPGSVARVRYPGMITFLLENFHIWIDQSEEVLDLLLSTLATVTRDKHPGMMYNCQRLQAAALVPALIDFCRVNFVIPAKTVKISRKAADLLVSLIAILSPTPPKVSLLNEIMELLLLMHKPTDSYVTHDRQKFYFNISSQHGASSSSSGGGKRGDKATNATQSVTGNTNLPGTPKMQLRDRRQLRPASQLRKILPLTISAGSGSSFDSATTSFIIDTSQNTSASTNAPNTSCSPPKSPKLASPGTEGTATEECYEKLNKALADGKRHRKSLLESIDKGSAKLKLRRLKSSPNIMRSSPSGRRKFGSGSPRFVTSSPKLLSQCTRNDLNRSGTDHHQSVPASSTTASSSSTLRYKFFEQNYFATGNDFLQESFLRVMCDFLLILPDSDARKFLSGENRILETLLILANNGNIRIRTMLLNLVAVIDDRIDGGGPGGEAGPGGTNAILQQYSEEQSKVFWYHLANQIGTHSVNGELIASCFRWITKSNVNPLLSVQGGGARGEESPLATLLQQQGTLEVIRENGLNVLIAILIQAHIDPPLFQCVLQLIEYICIRHSKRAGQYMIDNGLVWALAKTVVKMNEKEEHIREESRTYLLDFLTSFSHLVILSPIANPFWDLLNGLTVAQKHKSERVTQAVRDLHAALVRNVLQIFIFRPKQSIIGNKNTSFTVELVGSNLSKSEVKTRFNRLHDKAVQFVTNSDPEGELSDAEWALIRHLMNRTLNGNPRGGNIILWCLLPKRPIRLKLYTIRQLGQYLEGGGNHLSAICDVKMLKVFVQSILLLNQKHIPLEELRVVNAFYQSIDGGLSHGASWNLTQTLKDFEYLRTISRSDQEQMIQKSIARQEKLIYSCTVAAMQVTRNSVEKQNRLRKELIIQLRKDNDYRFYDQWHQLVGRLTHEDAPWYNGAAYPTSWELDDTYGPDMALKRMRRCPLTIDRRFLLKETQPEKVEDNGGERMALLAYLFPGDYQRAEYSVEEQVLYTFTVRKITPSRELECECIITSTELVLKPYDVGALELYDLHDITKIWTKRYEHQESAVEVFLKSGKSLFIVFDRDPSERATFEGFFHDLVVRYGRGELDYQTQLWREGALSNWEYLMLLNQVSGRTFHDLMQYPVFPWVLAGYDSPTLDLLAERTFRILEKPIAVQHRELEKHYINNYNHLRQAEESGDPSGAGGRRKIQPYHYSSHYSNSGTVLHFLVRVLPFTSLFLQYQDDSFDIPDRTFHSLQTTWNLASKDSPTDVKELIPEFFSFPEFLENQEGFDFGTRQSGEPVNHVELPPWCNGSARLFILIHRQALEAGIVRRQLAQWIDLIFGFKQTGQAAIDAINVFHPATYCDFSAADIDDPVMKLALETMVKTYGQMPRQLFDLAHPPPVVCPLGANPPTVLENVIGLRWGLYCGSPVLAHPKLVDVWERPSRDGARMPATLVALEADRMYAMPDRMNVFQGGPKKYYTVSWGEADDRLRIRPLQDNAGVPGAPESTRELWYGSNGCACDPITACGTDPNCTSIFFGHRSGRIAVFQRRTRRRRVSFFNQHMQPSVTMMARSRSTSFRRWIDRKSANLRRKLELDPDDQQQQQQQHSQQSQYQQHQDQPDGDQMDWNYPILLLKHRAPIGAIRISMEYKIVVSVSIDGCAAIWDVNSLTYVREIPQPVNMLHSMITQVAISPTLGDIVLVHSNANGGGGGPGRTAAGGPDSWSSGTLVEEDDSFEVTENYNVDYVNITMATTTTNRRDQLRLYTINAQYVEHVFLESLIRAVTYSTVKEGCGVNCIVVALESGIVRFYSSWNLALLREVNVEPNGIKCVIFSKNQHLLLMTGNGTVQTWSAEGLPGPLPSIQEPYQFGG</sequence>
<keyword evidence="1 3" id="KW-0853">WD repeat</keyword>
<dbReference type="InterPro" id="IPR015943">
    <property type="entry name" value="WD40/YVTN_repeat-like_dom_sf"/>
</dbReference>
<dbReference type="EMBL" id="KE525420">
    <property type="protein sequence ID" value="KFB53574.1"/>
    <property type="molecule type" value="Genomic_DNA"/>
</dbReference>
<feature type="compositionally biased region" description="Polar residues" evidence="4">
    <location>
        <begin position="2175"/>
        <end position="2194"/>
    </location>
</feature>
<evidence type="ECO:0000313" key="8">
    <source>
        <dbReference type="EnsemblMetazoa" id="ASIC021809-PA"/>
    </source>
</evidence>
<evidence type="ECO:0000313" key="9">
    <source>
        <dbReference type="Proteomes" id="UP000030765"/>
    </source>
</evidence>
<dbReference type="CDD" id="cd06071">
    <property type="entry name" value="Beach"/>
    <property type="match status" value="1"/>
</dbReference>
<feature type="compositionally biased region" description="Low complexity" evidence="4">
    <location>
        <begin position="3434"/>
        <end position="3451"/>
    </location>
</feature>
<keyword evidence="9" id="KW-1185">Reference proteome</keyword>
<organism evidence="7">
    <name type="scientific">Anopheles sinensis</name>
    <name type="common">Mosquito</name>
    <dbReference type="NCBI Taxonomy" id="74873"/>
    <lineage>
        <taxon>Eukaryota</taxon>
        <taxon>Metazoa</taxon>
        <taxon>Ecdysozoa</taxon>
        <taxon>Arthropoda</taxon>
        <taxon>Hexapoda</taxon>
        <taxon>Insecta</taxon>
        <taxon>Pterygota</taxon>
        <taxon>Neoptera</taxon>
        <taxon>Endopterygota</taxon>
        <taxon>Diptera</taxon>
        <taxon>Nematocera</taxon>
        <taxon>Culicoidea</taxon>
        <taxon>Culicidae</taxon>
        <taxon>Anophelinae</taxon>
        <taxon>Anopheles</taxon>
    </lineage>
</organism>
<dbReference type="Gene3D" id="1.10.1540.10">
    <property type="entry name" value="BEACH domain"/>
    <property type="match status" value="1"/>
</dbReference>
<protein>
    <submittedName>
        <fullName evidence="7">AGAP004144-PA-like protein</fullName>
    </submittedName>
</protein>
<evidence type="ECO:0000256" key="2">
    <source>
        <dbReference type="ARBA" id="ARBA00022737"/>
    </source>
</evidence>
<dbReference type="PANTHER" id="PTHR13743">
    <property type="entry name" value="BEIGE/BEACH-RELATED"/>
    <property type="match status" value="1"/>
</dbReference>
<dbReference type="PANTHER" id="PTHR13743:SF86">
    <property type="entry name" value="LYSOSOMAL-TRAFFICKING REGULATOR"/>
    <property type="match status" value="1"/>
</dbReference>
<dbReference type="OrthoDB" id="26681at2759"/>
<dbReference type="InterPro" id="IPR036372">
    <property type="entry name" value="BEACH_dom_sf"/>
</dbReference>
<dbReference type="InterPro" id="IPR000409">
    <property type="entry name" value="BEACH_dom"/>
</dbReference>
<dbReference type="InterPro" id="IPR050865">
    <property type="entry name" value="BEACH_Domain"/>
</dbReference>
<evidence type="ECO:0000256" key="3">
    <source>
        <dbReference type="PROSITE-ProRule" id="PRU00221"/>
    </source>
</evidence>
<dbReference type="STRING" id="74873.A0A084WTN0"/>
<dbReference type="PROSITE" id="PS51783">
    <property type="entry name" value="PH_BEACH"/>
    <property type="match status" value="1"/>
</dbReference>
<dbReference type="OMA" id="TQCQVAN"/>
<feature type="domain" description="BEACH" evidence="5">
    <location>
        <begin position="2931"/>
        <end position="3234"/>
    </location>
</feature>
<evidence type="ECO:0000313" key="7">
    <source>
        <dbReference type="EMBL" id="KFB53574.1"/>
    </source>
</evidence>
<dbReference type="Pfam" id="PF02138">
    <property type="entry name" value="Beach"/>
    <property type="match status" value="1"/>
</dbReference>
<dbReference type="InterPro" id="IPR023362">
    <property type="entry name" value="PH-BEACH_dom"/>
</dbReference>
<evidence type="ECO:0000259" key="5">
    <source>
        <dbReference type="PROSITE" id="PS50197"/>
    </source>
</evidence>
<keyword evidence="2" id="KW-0677">Repeat</keyword>